<sequence length="99" mass="11304">MDVRIYQPPKSAMQSGRAVTASWLLEYELPTARRPEPLMGWTSSNDTLNSVKLRFDTKELAIGFAEKNGWGWSVEEPHARRVKPRSYADNFRQPPPASK</sequence>
<evidence type="ECO:0008006" key="9">
    <source>
        <dbReference type="Google" id="ProtNLM"/>
    </source>
</evidence>
<dbReference type="GO" id="GO:0016020">
    <property type="term" value="C:membrane"/>
    <property type="evidence" value="ECO:0007669"/>
    <property type="project" value="UniProtKB-SubCell"/>
</dbReference>
<evidence type="ECO:0000313" key="8">
    <source>
        <dbReference type="Proteomes" id="UP000681075"/>
    </source>
</evidence>
<protein>
    <recommendedName>
        <fullName evidence="9">ETC complex I subunit</fullName>
    </recommendedName>
</protein>
<dbReference type="EMBL" id="BOPV01000001">
    <property type="protein sequence ID" value="GIL38361.1"/>
    <property type="molecule type" value="Genomic_DNA"/>
</dbReference>
<evidence type="ECO:0000256" key="5">
    <source>
        <dbReference type="ARBA" id="ARBA00022982"/>
    </source>
</evidence>
<keyword evidence="2" id="KW-0813">Transport</keyword>
<keyword evidence="3" id="KW-0679">Respiratory chain</keyword>
<dbReference type="InterPro" id="IPR006885">
    <property type="entry name" value="NADH_UbQ_FeS_4_mit-like"/>
</dbReference>
<dbReference type="GO" id="GO:0022900">
    <property type="term" value="P:electron transport chain"/>
    <property type="evidence" value="ECO:0007669"/>
    <property type="project" value="InterPro"/>
</dbReference>
<dbReference type="InterPro" id="IPR038532">
    <property type="entry name" value="NDUFS4-like_sf"/>
</dbReference>
<reference evidence="7" key="1">
    <citation type="submission" date="2021-02" db="EMBL/GenBank/DDBJ databases">
        <title>Genome sequence of Rhodospirillales sp. strain TMPK1 isolated from soil.</title>
        <authorList>
            <person name="Nakai R."/>
            <person name="Kusada H."/>
            <person name="Tamaki H."/>
        </authorList>
    </citation>
    <scope>NUCLEOTIDE SEQUENCE</scope>
    <source>
        <strain evidence="7">TMPK1</strain>
    </source>
</reference>
<accession>A0A8S8X8Z5</accession>
<dbReference type="PANTHER" id="PTHR12219:SF8">
    <property type="entry name" value="NADH DEHYDROGENASE [UBIQUINONE] IRON-SULFUR PROTEIN 4, MITOCHONDRIAL"/>
    <property type="match status" value="1"/>
</dbReference>
<dbReference type="Proteomes" id="UP000681075">
    <property type="component" value="Unassembled WGS sequence"/>
</dbReference>
<dbReference type="Pfam" id="PF04800">
    <property type="entry name" value="NDUS4"/>
    <property type="match status" value="1"/>
</dbReference>
<proteinExistence type="predicted"/>
<evidence type="ECO:0000313" key="7">
    <source>
        <dbReference type="EMBL" id="GIL38361.1"/>
    </source>
</evidence>
<dbReference type="Gene3D" id="3.30.160.190">
    <property type="entry name" value="atu1810 like domain"/>
    <property type="match status" value="1"/>
</dbReference>
<evidence type="ECO:0000256" key="1">
    <source>
        <dbReference type="ARBA" id="ARBA00004370"/>
    </source>
</evidence>
<dbReference type="PANTHER" id="PTHR12219">
    <property type="entry name" value="NADH-UBIQUINONE OXIDOREDUCTASE"/>
    <property type="match status" value="1"/>
</dbReference>
<organism evidence="7 8">
    <name type="scientific">Roseiterribacter gracilis</name>
    <dbReference type="NCBI Taxonomy" id="2812848"/>
    <lineage>
        <taxon>Bacteria</taxon>
        <taxon>Pseudomonadati</taxon>
        <taxon>Pseudomonadota</taxon>
        <taxon>Alphaproteobacteria</taxon>
        <taxon>Rhodospirillales</taxon>
        <taxon>Roseiterribacteraceae</taxon>
        <taxon>Roseiterribacter</taxon>
    </lineage>
</organism>
<dbReference type="AlphaFoldDB" id="A0A8S8X8Z5"/>
<keyword evidence="8" id="KW-1185">Reference proteome</keyword>
<evidence type="ECO:0000256" key="4">
    <source>
        <dbReference type="ARBA" id="ARBA00022946"/>
    </source>
</evidence>
<evidence type="ECO:0000256" key="6">
    <source>
        <dbReference type="ARBA" id="ARBA00023136"/>
    </source>
</evidence>
<keyword evidence="4" id="KW-0809">Transit peptide</keyword>
<dbReference type="RefSeq" id="WP_420241349.1">
    <property type="nucleotide sequence ID" value="NZ_BOPV01000001.1"/>
</dbReference>
<gene>
    <name evidence="7" type="ORF">TMPK1_05980</name>
</gene>
<evidence type="ECO:0000256" key="2">
    <source>
        <dbReference type="ARBA" id="ARBA00022448"/>
    </source>
</evidence>
<evidence type="ECO:0000256" key="3">
    <source>
        <dbReference type="ARBA" id="ARBA00022660"/>
    </source>
</evidence>
<comment type="caution">
    <text evidence="7">The sequence shown here is derived from an EMBL/GenBank/DDBJ whole genome shotgun (WGS) entry which is preliminary data.</text>
</comment>
<keyword evidence="5" id="KW-0249">Electron transport</keyword>
<keyword evidence="6" id="KW-0472">Membrane</keyword>
<name>A0A8S8X8Z5_9PROT</name>
<comment type="subcellular location">
    <subcellularLocation>
        <location evidence="1">Membrane</location>
    </subcellularLocation>
</comment>